<proteinExistence type="predicted"/>
<comment type="caution">
    <text evidence="2">The sequence shown here is derived from an EMBL/GenBank/DDBJ whole genome shotgun (WGS) entry which is preliminary data.</text>
</comment>
<gene>
    <name evidence="2" type="ORF">Tco025E_01225</name>
</gene>
<name>A0A422Q933_9TRYP</name>
<dbReference type="RefSeq" id="XP_029231684.1">
    <property type="nucleotide sequence ID" value="XM_029368163.1"/>
</dbReference>
<evidence type="ECO:0000313" key="2">
    <source>
        <dbReference type="EMBL" id="RNF26478.1"/>
    </source>
</evidence>
<dbReference type="EMBL" id="MKKU01000040">
    <property type="protein sequence ID" value="RNF26478.1"/>
    <property type="molecule type" value="Genomic_DNA"/>
</dbReference>
<reference evidence="2 3" key="1">
    <citation type="journal article" date="2018" name="BMC Genomics">
        <title>Genomic comparison of Trypanosoma conorhini and Trypanosoma rangeli to Trypanosoma cruzi strains of high and low virulence.</title>
        <authorList>
            <person name="Bradwell K.R."/>
            <person name="Koparde V.N."/>
            <person name="Matveyev A.V."/>
            <person name="Serrano M.G."/>
            <person name="Alves J.M."/>
            <person name="Parikh H."/>
            <person name="Huang B."/>
            <person name="Lee V."/>
            <person name="Espinosa-Alvarez O."/>
            <person name="Ortiz P.A."/>
            <person name="Costa-Martins A.G."/>
            <person name="Teixeira M.M."/>
            <person name="Buck G.A."/>
        </authorList>
    </citation>
    <scope>NUCLEOTIDE SEQUENCE [LARGE SCALE GENOMIC DNA]</scope>
    <source>
        <strain evidence="2 3">025E</strain>
    </source>
</reference>
<dbReference type="Proteomes" id="UP000284403">
    <property type="component" value="Unassembled WGS sequence"/>
</dbReference>
<evidence type="ECO:0000313" key="3">
    <source>
        <dbReference type="Proteomes" id="UP000284403"/>
    </source>
</evidence>
<keyword evidence="3" id="KW-1185">Reference proteome</keyword>
<protein>
    <submittedName>
        <fullName evidence="2">Uncharacterized protein</fullName>
    </submittedName>
</protein>
<dbReference type="OrthoDB" id="240834at2759"/>
<accession>A0A422Q933</accession>
<organism evidence="2 3">
    <name type="scientific">Trypanosoma conorhini</name>
    <dbReference type="NCBI Taxonomy" id="83891"/>
    <lineage>
        <taxon>Eukaryota</taxon>
        <taxon>Discoba</taxon>
        <taxon>Euglenozoa</taxon>
        <taxon>Kinetoplastea</taxon>
        <taxon>Metakinetoplastina</taxon>
        <taxon>Trypanosomatida</taxon>
        <taxon>Trypanosomatidae</taxon>
        <taxon>Trypanosoma</taxon>
    </lineage>
</organism>
<dbReference type="AlphaFoldDB" id="A0A422Q933"/>
<dbReference type="GeneID" id="40314836"/>
<feature type="region of interest" description="Disordered" evidence="1">
    <location>
        <begin position="870"/>
        <end position="889"/>
    </location>
</feature>
<evidence type="ECO:0000256" key="1">
    <source>
        <dbReference type="SAM" id="MobiDB-lite"/>
    </source>
</evidence>
<sequence length="1152" mass="127439">MPGPVGEDPLEDCYDTELFDALLGSEEAGSSATQHEASSSVFSKLFMVGGSLFSRRRAAAMARSHRARLRGTFLSWLNYGSIYCPFTKQFVSLRSPHWSHLVAAGFGIDTRLRHGRRVVLVCPEKLEGLACEVWQLQAPPPHGKGVTPERPLASWSPSLQASLGTLFQTPPVGDGKALVQRVRDFLREGNCAWRCRQIPLSFYDLEANRGRTFAHTSANERGSACSDRRAYTEDFMKFGESYLRQCLHWRHSVLQQQKKVTASQMEIIAGVESTAAPVAVSPPKEKASDLIDRHSAVNVASFLLPNSRLAYLSVTYTPNTSLLETAVRTVLEARLFDETFYCPLEHCIDYNSLMDVEAYRLRWDSFGVAKLEEGIPLLHLGMHMNPSRHALPAIPLVVIGNAHLLSKRAIARLLEQWTRNGLVWNTEQHRLRATGQGRRGILLRTGDPMRTIDAGAPLFGNIHALFLGYSSSSEEAPAGCSQHVVAEIQGRSARVRVLAPVAGSMFFLEEPLVAALRRVSPRFQESMNASERTLFIEELCDAMGRVAVPSFAGVTGNGAANHTNDKNCTACSDLRALEEENTLFQLQEACEAFLRASLERRDLGLLPYEQLLLRYPTFAAMRVRHELLHEYPLIIEAMETHSEPPHTRSSSFMKDRCKKHLFPLRRHSTVVESRRLALELAGAEHDALKRACVVATAVHRVSQALTTRGSVSSLMYTTTAPPPPSQAHSYDMKHQQQQQLMRLEQRYDPCFEPPVLVGFWTRTLLFCAPMAADLLPLRCLIYRDLTAAAERPKAFVVVDVDVFHVDYVSYPSDRRCRLFGIRLRYSPCVGDDAGSDAREAATRALQDALAKSAVEARLFPIWTHDVSSKKRQDTREIDPSPGAASEAGRGHSFVPHFHFEELDECVSAATPNLLERRLFALAMAQRGPLVLTIGTQVVVLRTISSHVTRGTWCRVVRFVPLHELLLHRSASFPAQFGAASQGAAELSLARRYFAQQRGSNSVPVLQPLMENGASVTGAMEAVVLPAAMLVGGYRALHHYALPAAQLPLLAPCQYAAASTLFHPLFAHEDSLMEFVSTETRAKAAAMMLSCPSSSSPRVSEGFLCSNFFEDVESSTQTTGDGPRQHETQRGDVHASCAMHSDVVSALSLFPPS</sequence>